<dbReference type="AlphaFoldDB" id="A0A8H4SY79"/>
<dbReference type="EMBL" id="JABFAI010000273">
    <property type="protein sequence ID" value="KAF4947983.1"/>
    <property type="molecule type" value="Genomic_DNA"/>
</dbReference>
<reference evidence="1" key="1">
    <citation type="journal article" date="2020" name="BMC Genomics">
        <title>Correction to: Identification and distribution of gene clusters required for synthesis of sphingolipid metabolism inhibitors in diverse species of the filamentous fungus Fusarium.</title>
        <authorList>
            <person name="Kim H.S."/>
            <person name="Lohmar J.M."/>
            <person name="Busman M."/>
            <person name="Brown D.W."/>
            <person name="Naumann T.A."/>
            <person name="Divon H.H."/>
            <person name="Lysoe E."/>
            <person name="Uhlig S."/>
            <person name="Proctor R.H."/>
        </authorList>
    </citation>
    <scope>NUCLEOTIDE SEQUENCE</scope>
    <source>
        <strain evidence="1">NRRL 45417</strain>
    </source>
</reference>
<reference evidence="1" key="2">
    <citation type="submission" date="2020-05" db="EMBL/GenBank/DDBJ databases">
        <authorList>
            <person name="Kim H.-S."/>
            <person name="Proctor R.H."/>
            <person name="Brown D.W."/>
        </authorList>
    </citation>
    <scope>NUCLEOTIDE SEQUENCE</scope>
    <source>
        <strain evidence="1">NRRL 45417</strain>
    </source>
</reference>
<proteinExistence type="predicted"/>
<dbReference type="Proteomes" id="UP000604273">
    <property type="component" value="Unassembled WGS sequence"/>
</dbReference>
<evidence type="ECO:0000313" key="1">
    <source>
        <dbReference type="EMBL" id="KAF4947983.1"/>
    </source>
</evidence>
<protein>
    <submittedName>
        <fullName evidence="1">Uncharacterized protein</fullName>
    </submittedName>
</protein>
<gene>
    <name evidence="1" type="ORF">FGADI_9978</name>
</gene>
<accession>A0A8H4SY79</accession>
<organism evidence="1 2">
    <name type="scientific">Fusarium gaditjirri</name>
    <dbReference type="NCBI Taxonomy" id="282569"/>
    <lineage>
        <taxon>Eukaryota</taxon>
        <taxon>Fungi</taxon>
        <taxon>Dikarya</taxon>
        <taxon>Ascomycota</taxon>
        <taxon>Pezizomycotina</taxon>
        <taxon>Sordariomycetes</taxon>
        <taxon>Hypocreomycetidae</taxon>
        <taxon>Hypocreales</taxon>
        <taxon>Nectriaceae</taxon>
        <taxon>Fusarium</taxon>
        <taxon>Fusarium nisikadoi species complex</taxon>
    </lineage>
</organism>
<keyword evidence="2" id="KW-1185">Reference proteome</keyword>
<comment type="caution">
    <text evidence="1">The sequence shown here is derived from an EMBL/GenBank/DDBJ whole genome shotgun (WGS) entry which is preliminary data.</text>
</comment>
<evidence type="ECO:0000313" key="2">
    <source>
        <dbReference type="Proteomes" id="UP000604273"/>
    </source>
</evidence>
<name>A0A8H4SY79_9HYPO</name>
<sequence>MEIEVSDGEVTAAYGGAETAVFVDVVTVPSEVEDSVVFDTETEASDEASEPYKLNTVPDVDEDIPYTDAGPYVVMAAYEGEATVTSGGKEIAASEDMETEQREVTDAEPFEHVEPEPELEVFDPSGVAGPRTVTAELVVVKPGVIEKSAKVELLLKLLSWLAYPH</sequence>
<dbReference type="OrthoDB" id="5076918at2759"/>